<dbReference type="InterPro" id="IPR025406">
    <property type="entry name" value="DUF4132"/>
</dbReference>
<dbReference type="SUPFAM" id="SSF142921">
    <property type="entry name" value="WGR domain-like"/>
    <property type="match status" value="1"/>
</dbReference>
<dbReference type="InterPro" id="IPR049809">
    <property type="entry name" value="YehF/YfeS-like_WGR"/>
</dbReference>
<dbReference type="OrthoDB" id="4554725at2"/>
<dbReference type="CDD" id="cd07996">
    <property type="entry name" value="WGR_MMR_like"/>
    <property type="match status" value="1"/>
</dbReference>
<proteinExistence type="predicted"/>
<reference evidence="3 4" key="1">
    <citation type="submission" date="2018-06" db="EMBL/GenBank/DDBJ databases">
        <title>Streptacidiphilus pinicola sp. nov., isolated from pine grove soil.</title>
        <authorList>
            <person name="Roh S.G."/>
            <person name="Park S."/>
            <person name="Kim M.-K."/>
            <person name="Yun B.-R."/>
            <person name="Park J."/>
            <person name="Kim M.J."/>
            <person name="Kim Y.S."/>
            <person name="Kim S.B."/>
        </authorList>
    </citation>
    <scope>NUCLEOTIDE SEQUENCE [LARGE SCALE GENOMIC DNA]</scope>
    <source>
        <strain evidence="3 4">MMS16-CNU450</strain>
    </source>
</reference>
<comment type="caution">
    <text evidence="3">The sequence shown here is derived from an EMBL/GenBank/DDBJ whole genome shotgun (WGS) entry which is preliminary data.</text>
</comment>
<gene>
    <name evidence="3" type="ORF">DN069_09915</name>
</gene>
<dbReference type="EMBL" id="QKYN01000037">
    <property type="protein sequence ID" value="RAG85811.1"/>
    <property type="molecule type" value="Genomic_DNA"/>
</dbReference>
<name>A0A2X0IRG6_9ACTN</name>
<feature type="domain" description="WGR" evidence="2">
    <location>
        <begin position="1"/>
        <end position="77"/>
    </location>
</feature>
<evidence type="ECO:0000313" key="4">
    <source>
        <dbReference type="Proteomes" id="UP000248889"/>
    </source>
</evidence>
<dbReference type="Pfam" id="PF13569">
    <property type="entry name" value="DUF4132"/>
    <property type="match status" value="1"/>
</dbReference>
<dbReference type="RefSeq" id="WP_111500513.1">
    <property type="nucleotide sequence ID" value="NZ_QKYN01000037.1"/>
</dbReference>
<keyword evidence="4" id="KW-1185">Reference proteome</keyword>
<protein>
    <submittedName>
        <fullName evidence="3">DUF4132 domain-containing protein</fullName>
    </submittedName>
</protein>
<dbReference type="SMART" id="SM00773">
    <property type="entry name" value="WGR"/>
    <property type="match status" value="1"/>
</dbReference>
<dbReference type="AlphaFoldDB" id="A0A2X0IRG6"/>
<dbReference type="InterPro" id="IPR008893">
    <property type="entry name" value="WGR_domain"/>
</dbReference>
<dbReference type="Proteomes" id="UP000248889">
    <property type="component" value="Unassembled WGS sequence"/>
</dbReference>
<feature type="compositionally biased region" description="Acidic residues" evidence="1">
    <location>
        <begin position="79"/>
        <end position="92"/>
    </location>
</feature>
<feature type="region of interest" description="Disordered" evidence="1">
    <location>
        <begin position="64"/>
        <end position="92"/>
    </location>
</feature>
<dbReference type="Pfam" id="PF05406">
    <property type="entry name" value="WGR"/>
    <property type="match status" value="1"/>
</dbReference>
<dbReference type="PROSITE" id="PS51977">
    <property type="entry name" value="WGR"/>
    <property type="match status" value="1"/>
</dbReference>
<dbReference type="InterPro" id="IPR036930">
    <property type="entry name" value="WGR_dom_sf"/>
</dbReference>
<organism evidence="3 4">
    <name type="scientific">Streptacidiphilus pinicola</name>
    <dbReference type="NCBI Taxonomy" id="2219663"/>
    <lineage>
        <taxon>Bacteria</taxon>
        <taxon>Bacillati</taxon>
        <taxon>Actinomycetota</taxon>
        <taxon>Actinomycetes</taxon>
        <taxon>Kitasatosporales</taxon>
        <taxon>Streptomycetaceae</taxon>
        <taxon>Streptacidiphilus</taxon>
    </lineage>
</organism>
<accession>A0A2X0IRG6</accession>
<evidence type="ECO:0000256" key="1">
    <source>
        <dbReference type="SAM" id="MobiDB-lite"/>
    </source>
</evidence>
<evidence type="ECO:0000259" key="2">
    <source>
        <dbReference type="PROSITE" id="PS51977"/>
    </source>
</evidence>
<dbReference type="Gene3D" id="2.20.140.10">
    <property type="entry name" value="WGR domain"/>
    <property type="match status" value="1"/>
</dbReference>
<evidence type="ECO:0000313" key="3">
    <source>
        <dbReference type="EMBL" id="RAG85811.1"/>
    </source>
</evidence>
<sequence length="1199" mass="130207">MRRWELVGGGSSKFWEAAVEGVNVTVRYGRIGTEGRTQARELASAEAAEAHFAKLVAEKEQKGYTEAAAAASPSGPEPVDQDGPEAGLPDEDTFVMPSSWRRLVLPRRGGALRTVAAPAADAAARLQERTDGELAWIEQVFSSSEAHPTLVRAGRAFLAGEADPLGAAVVPCVITQHGAEDALAVQCVDGWTALHGLPFAARAVVAAFDVNCGWRGYGQRHLPPLLLRGETDRFSTHIVLPLADRLRALLATADEEAYREAVLALEECRTTPRRRAVAAYLAPGTPGWMDACLADEPGYGAAGVDLRLLLLSALDDPAQLDRLGPAPQLGWRAWTTGLIATLADGVGTACAGLLDVAVDRAGDADHRRSLITAVTRFPTDEAFRLLLDRLDDKLVRPAVQEAMLRYPRRATRLLAETVLKDGKNAPAARQLLNTHVMLHSAHLPELLQQLDAAEAELVRSLDGARERVAEAAPEALPPLLVTPPWTRKRAPAKARVLAGLEPDSTSTVTWREGERERWSVLDYAAGWRYPPQSTDWAQEAAQRLGPSGSLWQAAILLHQGPVDVLAPWVEQWRPEELWGGSDWLPAVVAKYESAAVTMAVWVAERQPANLGRLLMPVLDVRAARVMASALVRLKSMQVTARSWFARHGIAAGLLMVPDAVGRAGAPRRAAEQALRTVAAEQGAETVLAAVAARYGDEAAQIVAAALSADPLENALPARMPELPAWVQPAVLPQILLHSGEALPEAAVFHVLTMLALSKPGEPYAGLAVVTDSCRADSLAAFVWALFEEWRQAAMPAKESWVLHAQGTLGDDGTVRRLTPILRDWPGQGAHHRAVEGLDVLAGIGTDVALLHLHGIAQRVKFKALKVRAQEKIAEVAEGLGLTGDQLSDRLVPDLGLESDGTTVIDYGPRRFTVGFDEQLRPFVLDADGKRRKDLPAPGVKDDQELAPAERKRFMGLKKDVRTIASDQIRRLEAAMVAQRTWTAGEFRELFVRHPLVWHLVRRLVWLADAAEGGAPTAFRVAEDRGFADVNDDEFVLAEDATVRLAHPLHLGDALAPWSELFAGYEILQPFNQLGRAVRHLTPKEANANRLERFEGCTVPVGRLLGLTKRGWERGEPQDAGVERWFSKKLADGCYLVIELSMGIAVGMVNEFPDQTFETVWLAASPGDHMPRWDYTHLFGDLDPIAASELLADLEAVTAP</sequence>